<dbReference type="AlphaFoldDB" id="A0A5S4V1R9"/>
<evidence type="ECO:0000313" key="2">
    <source>
        <dbReference type="Proteomes" id="UP000325243"/>
    </source>
</evidence>
<proteinExistence type="predicted"/>
<evidence type="ECO:0000313" key="1">
    <source>
        <dbReference type="EMBL" id="TYL51151.1"/>
    </source>
</evidence>
<name>A0A5S4V1R9_9MICO</name>
<keyword evidence="2" id="KW-1185">Reference proteome</keyword>
<accession>A0A5S4V1R9</accession>
<dbReference type="Proteomes" id="UP000325243">
    <property type="component" value="Unassembled WGS sequence"/>
</dbReference>
<protein>
    <submittedName>
        <fullName evidence="1">Uncharacterized protein</fullName>
    </submittedName>
</protein>
<sequence length="122" mass="12454">MAATVGLVFVQAAPASATVHEIVGQWCSGQDELAPPGISGGSKADNFARPLIASGFVTGDLVPFTGDAGPGLLVEFNYDLPNVKVVGTGVFVVIGPGPIYLELIAPDPDFPAFKSCPRLVTG</sequence>
<comment type="caution">
    <text evidence="1">The sequence shown here is derived from an EMBL/GenBank/DDBJ whole genome shotgun (WGS) entry which is preliminary data.</text>
</comment>
<dbReference type="RefSeq" id="WP_148735245.1">
    <property type="nucleotide sequence ID" value="NZ_VSSB01000002.1"/>
</dbReference>
<gene>
    <name evidence="1" type="ORF">FYC51_18720</name>
</gene>
<reference evidence="1 2" key="1">
    <citation type="submission" date="2019-08" db="EMBL/GenBank/DDBJ databases">
        <authorList>
            <person name="Hu J."/>
        </authorList>
    </citation>
    <scope>NUCLEOTIDE SEQUENCE [LARGE SCALE GENOMIC DNA]</scope>
    <source>
        <strain evidence="1 2">NEAU-184</strain>
    </source>
</reference>
<dbReference type="EMBL" id="VSSB01000002">
    <property type="protein sequence ID" value="TYL51151.1"/>
    <property type="molecule type" value="Genomic_DNA"/>
</dbReference>
<organism evidence="1 2">
    <name type="scientific">Agromyces mariniharenae</name>
    <dbReference type="NCBI Taxonomy" id="2604423"/>
    <lineage>
        <taxon>Bacteria</taxon>
        <taxon>Bacillati</taxon>
        <taxon>Actinomycetota</taxon>
        <taxon>Actinomycetes</taxon>
        <taxon>Micrococcales</taxon>
        <taxon>Microbacteriaceae</taxon>
        <taxon>Agromyces</taxon>
    </lineage>
</organism>